<protein>
    <recommendedName>
        <fullName evidence="3">Head-tail adaptor protein</fullName>
    </recommendedName>
</protein>
<gene>
    <name evidence="1" type="ORF">F9278_15940</name>
</gene>
<dbReference type="AlphaFoldDB" id="A0A5P8K3V0"/>
<dbReference type="RefSeq" id="WP_152168934.1">
    <property type="nucleotide sequence ID" value="NZ_CP045096.1"/>
</dbReference>
<dbReference type="Proteomes" id="UP000327294">
    <property type="component" value="Chromosome"/>
</dbReference>
<sequence>MKLPGMWLQHQVTVEPYGGPSGSRGPKFEAPVAVRCFLEEKNRMVRAKDGNEVVSSATFYCRLDAVDAVPESRVTLPDGRVTTVLVQARHEGGKLPLPDHLEVSLQ</sequence>
<evidence type="ECO:0008006" key="3">
    <source>
        <dbReference type="Google" id="ProtNLM"/>
    </source>
</evidence>
<dbReference type="EMBL" id="CP045096">
    <property type="protein sequence ID" value="QFQ97458.1"/>
    <property type="molecule type" value="Genomic_DNA"/>
</dbReference>
<proteinExistence type="predicted"/>
<evidence type="ECO:0000313" key="1">
    <source>
        <dbReference type="EMBL" id="QFQ97458.1"/>
    </source>
</evidence>
<reference evidence="1 2" key="1">
    <citation type="submission" date="2019-10" db="EMBL/GenBank/DDBJ databases">
        <title>Streptomyces sp. strain GY16 isolated from leaves of Broussonetia papyrifera.</title>
        <authorList>
            <person name="Mo P."/>
        </authorList>
    </citation>
    <scope>NUCLEOTIDE SEQUENCE [LARGE SCALE GENOMIC DNA]</scope>
    <source>
        <strain evidence="1 2">GY16</strain>
    </source>
</reference>
<evidence type="ECO:0000313" key="2">
    <source>
        <dbReference type="Proteomes" id="UP000327294"/>
    </source>
</evidence>
<keyword evidence="2" id="KW-1185">Reference proteome</keyword>
<name>A0A5P8K3V0_9ACTN</name>
<dbReference type="KEGG" id="sphv:F9278_15940"/>
<accession>A0A5P8K3V0</accession>
<organism evidence="1 2">
    <name type="scientific">Streptomyces phaeolivaceus</name>
    <dbReference type="NCBI Taxonomy" id="2653200"/>
    <lineage>
        <taxon>Bacteria</taxon>
        <taxon>Bacillati</taxon>
        <taxon>Actinomycetota</taxon>
        <taxon>Actinomycetes</taxon>
        <taxon>Kitasatosporales</taxon>
        <taxon>Streptomycetaceae</taxon>
        <taxon>Streptomyces</taxon>
    </lineage>
</organism>